<dbReference type="EMBL" id="CYGX02000059">
    <property type="protein sequence ID" value="SIT45808.1"/>
    <property type="molecule type" value="Genomic_DNA"/>
</dbReference>
<dbReference type="Proteomes" id="UP000187012">
    <property type="component" value="Unassembled WGS sequence"/>
</dbReference>
<proteinExistence type="predicted"/>
<dbReference type="AlphaFoldDB" id="A0A1N7SEH6"/>
<evidence type="ECO:0000313" key="2">
    <source>
        <dbReference type="Proteomes" id="UP000187012"/>
    </source>
</evidence>
<keyword evidence="2" id="KW-1185">Reference proteome</keyword>
<evidence type="ECO:0000313" key="1">
    <source>
        <dbReference type="EMBL" id="SIT45808.1"/>
    </source>
</evidence>
<reference evidence="1 2" key="1">
    <citation type="submission" date="2016-12" db="EMBL/GenBank/DDBJ databases">
        <authorList>
            <person name="Song W.-J."/>
            <person name="Kurnit D.M."/>
        </authorList>
    </citation>
    <scope>NUCLEOTIDE SEQUENCE [LARGE SCALE GENOMIC DNA]</scope>
    <source>
        <strain evidence="1 2">STM7296</strain>
    </source>
</reference>
<gene>
    <name evidence="1" type="ORF">BN2475_590047</name>
</gene>
<protein>
    <submittedName>
        <fullName evidence="1">Uncharacterized protein</fullName>
    </submittedName>
</protein>
<sequence>MKLLAYPAYQAFSDMMLPMRHGTDDPLARRLARVRRHVTWPLDACGL</sequence>
<dbReference type="STRING" id="1247936.BN2475_590047"/>
<organism evidence="1 2">
    <name type="scientific">Paraburkholderia ribeironis</name>
    <dbReference type="NCBI Taxonomy" id="1247936"/>
    <lineage>
        <taxon>Bacteria</taxon>
        <taxon>Pseudomonadati</taxon>
        <taxon>Pseudomonadota</taxon>
        <taxon>Betaproteobacteria</taxon>
        <taxon>Burkholderiales</taxon>
        <taxon>Burkholderiaceae</taxon>
        <taxon>Paraburkholderia</taxon>
    </lineage>
</organism>
<name>A0A1N7SEH6_9BURK</name>
<accession>A0A1N7SEH6</accession>